<name>A0A0F9T0F9_9ZZZZ</name>
<organism evidence="1">
    <name type="scientific">marine sediment metagenome</name>
    <dbReference type="NCBI Taxonomy" id="412755"/>
    <lineage>
        <taxon>unclassified sequences</taxon>
        <taxon>metagenomes</taxon>
        <taxon>ecological metagenomes</taxon>
    </lineage>
</organism>
<sequence length="82" mass="9165">MWLLTCYMQMLPRLQAEGALQAVQVRNASDVNVDRAARSRIIRRWQTIANGGEPAHHGAWLSDMTPAQQRAALVRVGLQVVN</sequence>
<dbReference type="AlphaFoldDB" id="A0A0F9T0F9"/>
<evidence type="ECO:0000313" key="1">
    <source>
        <dbReference type="EMBL" id="KKN42561.1"/>
    </source>
</evidence>
<gene>
    <name evidence="1" type="ORF">LCGC14_0712110</name>
</gene>
<protein>
    <submittedName>
        <fullName evidence="1">Uncharacterized protein</fullName>
    </submittedName>
</protein>
<proteinExistence type="predicted"/>
<comment type="caution">
    <text evidence="1">The sequence shown here is derived from an EMBL/GenBank/DDBJ whole genome shotgun (WGS) entry which is preliminary data.</text>
</comment>
<reference evidence="1" key="1">
    <citation type="journal article" date="2015" name="Nature">
        <title>Complex archaea that bridge the gap between prokaryotes and eukaryotes.</title>
        <authorList>
            <person name="Spang A."/>
            <person name="Saw J.H."/>
            <person name="Jorgensen S.L."/>
            <person name="Zaremba-Niedzwiedzka K."/>
            <person name="Martijn J."/>
            <person name="Lind A.E."/>
            <person name="van Eijk R."/>
            <person name="Schleper C."/>
            <person name="Guy L."/>
            <person name="Ettema T.J."/>
        </authorList>
    </citation>
    <scope>NUCLEOTIDE SEQUENCE</scope>
</reference>
<accession>A0A0F9T0F9</accession>
<dbReference type="EMBL" id="LAZR01001573">
    <property type="protein sequence ID" value="KKN42561.1"/>
    <property type="molecule type" value="Genomic_DNA"/>
</dbReference>